<evidence type="ECO:0000256" key="1">
    <source>
        <dbReference type="SAM" id="MobiDB-lite"/>
    </source>
</evidence>
<protein>
    <submittedName>
        <fullName evidence="2">Uncharacterized protein</fullName>
    </submittedName>
</protein>
<name>A0A2S3GY01_9POAL</name>
<evidence type="ECO:0000313" key="2">
    <source>
        <dbReference type="EMBL" id="PAN11184.1"/>
    </source>
</evidence>
<proteinExistence type="predicted"/>
<dbReference type="Proteomes" id="UP000243499">
    <property type="component" value="Chromosome 2"/>
</dbReference>
<reference evidence="2" key="1">
    <citation type="submission" date="2018-04" db="EMBL/GenBank/DDBJ databases">
        <title>WGS assembly of Panicum hallii.</title>
        <authorList>
            <person name="Lovell J."/>
            <person name="Jenkins J."/>
            <person name="Lowry D."/>
            <person name="Mamidi S."/>
            <person name="Sreedasyam A."/>
            <person name="Weng X."/>
            <person name="Barry K."/>
            <person name="Bonette J."/>
            <person name="Campitelli B."/>
            <person name="Daum C."/>
            <person name="Gordon S."/>
            <person name="Gould B."/>
            <person name="Lipzen A."/>
            <person name="Macqueen A."/>
            <person name="Palacio-Mejia J."/>
            <person name="Plott C."/>
            <person name="Shakirov E."/>
            <person name="Shu S."/>
            <person name="Yoshinaga Y."/>
            <person name="Zane M."/>
            <person name="Rokhsar D."/>
            <person name="Grimwood J."/>
            <person name="Schmutz J."/>
            <person name="Juenger T."/>
        </authorList>
    </citation>
    <scope>NUCLEOTIDE SEQUENCE [LARGE SCALE GENOMIC DNA]</scope>
    <source>
        <strain evidence="2">FIL2</strain>
    </source>
</reference>
<dbReference type="AlphaFoldDB" id="A0A2S3GY01"/>
<dbReference type="EMBL" id="CM008047">
    <property type="protein sequence ID" value="PAN11184.1"/>
    <property type="molecule type" value="Genomic_DNA"/>
</dbReference>
<organism evidence="2">
    <name type="scientific">Panicum hallii</name>
    <dbReference type="NCBI Taxonomy" id="206008"/>
    <lineage>
        <taxon>Eukaryota</taxon>
        <taxon>Viridiplantae</taxon>
        <taxon>Streptophyta</taxon>
        <taxon>Embryophyta</taxon>
        <taxon>Tracheophyta</taxon>
        <taxon>Spermatophyta</taxon>
        <taxon>Magnoliopsida</taxon>
        <taxon>Liliopsida</taxon>
        <taxon>Poales</taxon>
        <taxon>Poaceae</taxon>
        <taxon>PACMAD clade</taxon>
        <taxon>Panicoideae</taxon>
        <taxon>Panicodae</taxon>
        <taxon>Paniceae</taxon>
        <taxon>Panicinae</taxon>
        <taxon>Panicum</taxon>
        <taxon>Panicum sect. Panicum</taxon>
    </lineage>
</organism>
<accession>A0A2S3GY01</accession>
<gene>
    <name evidence="2" type="ORF">PAHAL_2G203200</name>
</gene>
<dbReference type="Gramene" id="PAN11184">
    <property type="protein sequence ID" value="PAN11184"/>
    <property type="gene ID" value="PAHAL_2G203200"/>
</dbReference>
<sequence length="88" mass="9310">MTVEAAREWLGEACSASTSGDAATGGRCAAARRSKAWSNCRAPRRGQKATPRLDRGRSGIGGGAEMAAERDIDDLPWNDANYTALMPL</sequence>
<feature type="region of interest" description="Disordered" evidence="1">
    <location>
        <begin position="39"/>
        <end position="67"/>
    </location>
</feature>